<reference evidence="2 3" key="1">
    <citation type="journal article" date="2013" name="Proc. Natl. Acad. Sci. U.S.A.">
        <title>Fine-scale variation in meiotic recombination in Mimulus inferred from population shotgun sequencing.</title>
        <authorList>
            <person name="Hellsten U."/>
            <person name="Wright K.M."/>
            <person name="Jenkins J."/>
            <person name="Shu S."/>
            <person name="Yuan Y."/>
            <person name="Wessler S.R."/>
            <person name="Schmutz J."/>
            <person name="Willis J.H."/>
            <person name="Rokhsar D.S."/>
        </authorList>
    </citation>
    <scope>NUCLEOTIDE SEQUENCE [LARGE SCALE GENOMIC DNA]</scope>
    <source>
        <strain evidence="3">cv. DUN x IM62</strain>
    </source>
</reference>
<proteinExistence type="predicted"/>
<dbReference type="AlphaFoldDB" id="A0A022QWT0"/>
<sequence length="98" mass="9111">MHTDLPPPRENLKKTYINATATSPAAKAVPPTAALLTKPLFKLSAGGASPGGPGASDGKVAPGEGVSIPAGVGAGVGAAAISGPGAGASGDRDGKGVG</sequence>
<dbReference type="EMBL" id="KI631018">
    <property type="protein sequence ID" value="EYU30960.1"/>
    <property type="molecule type" value="Genomic_DNA"/>
</dbReference>
<dbReference type="Proteomes" id="UP000030748">
    <property type="component" value="Unassembled WGS sequence"/>
</dbReference>
<evidence type="ECO:0000313" key="2">
    <source>
        <dbReference type="EMBL" id="EYU30960.1"/>
    </source>
</evidence>
<name>A0A022QWT0_ERYGU</name>
<feature type="region of interest" description="Disordered" evidence="1">
    <location>
        <begin position="43"/>
        <end position="68"/>
    </location>
</feature>
<feature type="non-terminal residue" evidence="2">
    <location>
        <position position="98"/>
    </location>
</feature>
<feature type="region of interest" description="Disordered" evidence="1">
    <location>
        <begin position="79"/>
        <end position="98"/>
    </location>
</feature>
<organism evidence="2 3">
    <name type="scientific">Erythranthe guttata</name>
    <name type="common">Yellow monkey flower</name>
    <name type="synonym">Mimulus guttatus</name>
    <dbReference type="NCBI Taxonomy" id="4155"/>
    <lineage>
        <taxon>Eukaryota</taxon>
        <taxon>Viridiplantae</taxon>
        <taxon>Streptophyta</taxon>
        <taxon>Embryophyta</taxon>
        <taxon>Tracheophyta</taxon>
        <taxon>Spermatophyta</taxon>
        <taxon>Magnoliopsida</taxon>
        <taxon>eudicotyledons</taxon>
        <taxon>Gunneridae</taxon>
        <taxon>Pentapetalae</taxon>
        <taxon>asterids</taxon>
        <taxon>lamiids</taxon>
        <taxon>Lamiales</taxon>
        <taxon>Phrymaceae</taxon>
        <taxon>Erythranthe</taxon>
    </lineage>
</organism>
<evidence type="ECO:0000256" key="1">
    <source>
        <dbReference type="SAM" id="MobiDB-lite"/>
    </source>
</evidence>
<accession>A0A022QWT0</accession>
<keyword evidence="3" id="KW-1185">Reference proteome</keyword>
<protein>
    <submittedName>
        <fullName evidence="2">Uncharacterized protein</fullName>
    </submittedName>
</protein>
<evidence type="ECO:0000313" key="3">
    <source>
        <dbReference type="Proteomes" id="UP000030748"/>
    </source>
</evidence>
<gene>
    <name evidence="2" type="ORF">MIMGU_mgv1a0166801mg</name>
</gene>